<keyword evidence="2" id="KW-1185">Reference proteome</keyword>
<dbReference type="PANTHER" id="PTHR42923">
    <property type="entry name" value="PROTOPORPHYRINOGEN OXIDASE"/>
    <property type="match status" value="1"/>
</dbReference>
<dbReference type="PROSITE" id="PS51318">
    <property type="entry name" value="TAT"/>
    <property type="match status" value="1"/>
</dbReference>
<dbReference type="Gene3D" id="3.50.50.60">
    <property type="entry name" value="FAD/NAD(P)-binding domain"/>
    <property type="match status" value="1"/>
</dbReference>
<reference evidence="1 2" key="1">
    <citation type="submission" date="2023-10" db="EMBL/GenBank/DDBJ databases">
        <title>Two novel species belonging to the OM43/NOR5 clade.</title>
        <authorList>
            <person name="Park M."/>
        </authorList>
    </citation>
    <scope>NUCLEOTIDE SEQUENCE [LARGE SCALE GENOMIC DNA]</scope>
    <source>
        <strain evidence="1 2">IMCC45268</strain>
    </source>
</reference>
<dbReference type="SUPFAM" id="SSF51905">
    <property type="entry name" value="FAD/NAD(P)-binding domain"/>
    <property type="match status" value="2"/>
</dbReference>
<evidence type="ECO:0000313" key="1">
    <source>
        <dbReference type="EMBL" id="WOJ96814.1"/>
    </source>
</evidence>
<sequence length="643" mass="70090">MGTSDKTRNKGRVEPAGITRRDFLHDVSLASIALAAPGFAKAVATETADDGRLRSTQAAYYPPTRTGMRGAHPGAFEVAHELAREGKAFDNPTVLNEHYDLVIVGAGISGLAAAYFYRQQHGLDSKILLLDNHDDFGGHAKRNEFQDGDSLRLAWGGTVNIEYPKYSEEGLRLLKELGIDIPRLLKDFDYNWTDNGTGLSGSTWFDRDTYGDDVLIPGLGFQSLSPQQLLDALPRMPISDSARTALRRFLSSKDDALAGLTGKERAAYTRQTRYADFLREKAELPDEAIQIFSNATMGGWGIRADDLSVAECLESGLPGLHILGLAEEDGPDEDYRSAMFPDGNASIARLIVKSLIPDSFPSMTAASDPFEIVTARLDYAELDKSGSSSRLRLNSTVVGVRNSDSGKTVDVKYVRDGELVQVSGDQCVLACYNRIIPHLCPELPETQKTALSECIKRPMVCINVLLKDGSAIQKSGVSQAYLPGRMLQLVNLASGINTGAYDGAWNPEEPCVLHFFAAMGAEQPEGLTISQQNQAGRIRLLQMDFADFESEVHTVLSGVWGSAGLDTQRDIQAITVNRWPHGYARDLADLEDARWLASPGPYEIGRQTFGNIAVANSDAGADAYTHTAIDQAWRAVQELPVRS</sequence>
<dbReference type="Pfam" id="PF13450">
    <property type="entry name" value="NAD_binding_8"/>
    <property type="match status" value="1"/>
</dbReference>
<dbReference type="EMBL" id="CP136865">
    <property type="protein sequence ID" value="WOJ96814.1"/>
    <property type="molecule type" value="Genomic_DNA"/>
</dbReference>
<dbReference type="Proteomes" id="UP001626549">
    <property type="component" value="Chromosome"/>
</dbReference>
<dbReference type="InterPro" id="IPR036188">
    <property type="entry name" value="FAD/NAD-bd_sf"/>
</dbReference>
<dbReference type="PANTHER" id="PTHR42923:SF3">
    <property type="entry name" value="PROTOPORPHYRINOGEN OXIDASE"/>
    <property type="match status" value="1"/>
</dbReference>
<proteinExistence type="predicted"/>
<name>A0ABZ0IE42_9GAMM</name>
<protein>
    <submittedName>
        <fullName evidence="1">FAD-dependent oxidoreductase</fullName>
    </submittedName>
</protein>
<gene>
    <name evidence="1" type="ORF">R0137_16440</name>
</gene>
<dbReference type="InterPro" id="IPR050464">
    <property type="entry name" value="Zeta_carotene_desat/Oxidored"/>
</dbReference>
<accession>A0ABZ0IE42</accession>
<dbReference type="InterPro" id="IPR006311">
    <property type="entry name" value="TAT_signal"/>
</dbReference>
<organism evidence="1 2">
    <name type="scientific">Congregibacter brevis</name>
    <dbReference type="NCBI Taxonomy" id="3081201"/>
    <lineage>
        <taxon>Bacteria</taxon>
        <taxon>Pseudomonadati</taxon>
        <taxon>Pseudomonadota</taxon>
        <taxon>Gammaproteobacteria</taxon>
        <taxon>Cellvibrionales</taxon>
        <taxon>Halieaceae</taxon>
        <taxon>Congregibacter</taxon>
    </lineage>
</organism>
<evidence type="ECO:0000313" key="2">
    <source>
        <dbReference type="Proteomes" id="UP001626549"/>
    </source>
</evidence>
<dbReference type="RefSeq" id="WP_407327508.1">
    <property type="nucleotide sequence ID" value="NZ_CP136865.1"/>
</dbReference>